<dbReference type="AlphaFoldDB" id="A0A2U1V0F2"/>
<dbReference type="GO" id="GO:0016787">
    <property type="term" value="F:hydrolase activity"/>
    <property type="evidence" value="ECO:0007669"/>
    <property type="project" value="UniProtKB-KW"/>
</dbReference>
<dbReference type="PANTHER" id="PTHR35531">
    <property type="entry name" value="INNER MEMBRANE PROTEIN YBCI-RELATED"/>
    <property type="match status" value="1"/>
</dbReference>
<evidence type="ECO:0000313" key="2">
    <source>
        <dbReference type="Proteomes" id="UP000245048"/>
    </source>
</evidence>
<evidence type="ECO:0000313" key="1">
    <source>
        <dbReference type="EMBL" id="PWC27385.1"/>
    </source>
</evidence>
<proteinExistence type="predicted"/>
<dbReference type="Pfam" id="PF04307">
    <property type="entry name" value="YdjM"/>
    <property type="match status" value="1"/>
</dbReference>
<dbReference type="OrthoDB" id="5459053at2"/>
<keyword evidence="2" id="KW-1185">Reference proteome</keyword>
<accession>A0A2U1V0F2</accession>
<keyword evidence="1" id="KW-0378">Hydrolase</keyword>
<organism evidence="1 2">
    <name type="scientific">Teichococcus aestuarii</name>
    <dbReference type="NCBI Taxonomy" id="568898"/>
    <lineage>
        <taxon>Bacteria</taxon>
        <taxon>Pseudomonadati</taxon>
        <taxon>Pseudomonadota</taxon>
        <taxon>Alphaproteobacteria</taxon>
        <taxon>Acetobacterales</taxon>
        <taxon>Roseomonadaceae</taxon>
        <taxon>Roseomonas</taxon>
    </lineage>
</organism>
<dbReference type="PANTHER" id="PTHR35531:SF1">
    <property type="entry name" value="INNER MEMBRANE PROTEIN YBCI-RELATED"/>
    <property type="match status" value="1"/>
</dbReference>
<dbReference type="Proteomes" id="UP000245048">
    <property type="component" value="Unassembled WGS sequence"/>
</dbReference>
<comment type="caution">
    <text evidence="1">The sequence shown here is derived from an EMBL/GenBank/DDBJ whole genome shotgun (WGS) entry which is preliminary data.</text>
</comment>
<dbReference type="EMBL" id="PDOA01000015">
    <property type="protein sequence ID" value="PWC27385.1"/>
    <property type="molecule type" value="Genomic_DNA"/>
</dbReference>
<gene>
    <name evidence="1" type="ORF">CR165_18230</name>
</gene>
<name>A0A2U1V0F2_9PROT</name>
<protein>
    <submittedName>
        <fullName evidence="1">Metal-dependent hydrolase</fullName>
    </submittedName>
</protein>
<sequence length="221" mass="22598">MMAGSHIALGAAAWFAAAPRLGLPALDPALLGLAVFGALLPDIDHPKSWVGKKLWPVSLLCARLLGHRGITHSALAVLGCTVLLLSQDVPMAITAPLVVGYLSHLGADLLTPAGLRLAWPLRGTYALPLCRTGSAFEPLVVALVLSWAWGSTSEKVNFAAGLRATGICRVAEGMMPALCPPGSSAALPGGPGIGALWERARGAGETVLARQGAAALGPTLR</sequence>
<dbReference type="InterPro" id="IPR007404">
    <property type="entry name" value="YdjM-like"/>
</dbReference>
<reference evidence="2" key="1">
    <citation type="submission" date="2017-10" db="EMBL/GenBank/DDBJ databases">
        <authorList>
            <person name="Toshchakov S.V."/>
            <person name="Goeva M.A."/>
        </authorList>
    </citation>
    <scope>NUCLEOTIDE SEQUENCE [LARGE SCALE GENOMIC DNA]</scope>
    <source>
        <strain evidence="2">JR1/69-1-13</strain>
    </source>
</reference>
<dbReference type="RefSeq" id="WP_109518379.1">
    <property type="nucleotide sequence ID" value="NZ_PDOA01000015.1"/>
</dbReference>